<dbReference type="EMBL" id="KL584991">
    <property type="protein sequence ID" value="KEQ81534.1"/>
    <property type="molecule type" value="Genomic_DNA"/>
</dbReference>
<accession>A0A074XCT7</accession>
<dbReference type="AlphaFoldDB" id="A0A074XCT7"/>
<reference evidence="1 2" key="1">
    <citation type="journal article" date="2014" name="BMC Genomics">
        <title>Genome sequencing of four Aureobasidium pullulans varieties: biotechnological potential, stress tolerance, and description of new species.</title>
        <authorList>
            <person name="Gostin Ar C."/>
            <person name="Ohm R.A."/>
            <person name="Kogej T."/>
            <person name="Sonjak S."/>
            <person name="Turk M."/>
            <person name="Zajc J."/>
            <person name="Zalar P."/>
            <person name="Grube M."/>
            <person name="Sun H."/>
            <person name="Han J."/>
            <person name="Sharma A."/>
            <person name="Chiniquy J."/>
            <person name="Ngan C.Y."/>
            <person name="Lipzen A."/>
            <person name="Barry K."/>
            <person name="Grigoriev I.V."/>
            <person name="Gunde-Cimerman N."/>
        </authorList>
    </citation>
    <scope>NUCLEOTIDE SEQUENCE [LARGE SCALE GENOMIC DNA]</scope>
    <source>
        <strain evidence="1 2">EXF-150</strain>
    </source>
</reference>
<protein>
    <submittedName>
        <fullName evidence="1">Uncharacterized protein</fullName>
    </submittedName>
</protein>
<organism evidence="1 2">
    <name type="scientific">Aureobasidium pullulans EXF-150</name>
    <dbReference type="NCBI Taxonomy" id="1043002"/>
    <lineage>
        <taxon>Eukaryota</taxon>
        <taxon>Fungi</taxon>
        <taxon>Dikarya</taxon>
        <taxon>Ascomycota</taxon>
        <taxon>Pezizomycotina</taxon>
        <taxon>Dothideomycetes</taxon>
        <taxon>Dothideomycetidae</taxon>
        <taxon>Dothideales</taxon>
        <taxon>Saccotheciaceae</taxon>
        <taxon>Aureobasidium</taxon>
    </lineage>
</organism>
<evidence type="ECO:0000313" key="1">
    <source>
        <dbReference type="EMBL" id="KEQ81534.1"/>
    </source>
</evidence>
<dbReference type="GeneID" id="40748347"/>
<keyword evidence="2" id="KW-1185">Reference proteome</keyword>
<name>A0A074XCT7_AURPU</name>
<evidence type="ECO:0000313" key="2">
    <source>
        <dbReference type="Proteomes" id="UP000030706"/>
    </source>
</evidence>
<dbReference type="HOGENOM" id="CLU_2249579_0_0_1"/>
<proteinExistence type="predicted"/>
<sequence length="104" mass="11564">MTHVWFLNTLAIDEDIFPFANDQRIGEEGYACEAVITNGVTIGPISANPSVDTMPFGMMAAPWPGVQKHDDWDKFVSASRAKQGINRNVQYAVPMKVSHAQARW</sequence>
<dbReference type="RefSeq" id="XP_029757721.1">
    <property type="nucleotide sequence ID" value="XM_029906041.1"/>
</dbReference>
<dbReference type="OrthoDB" id="10254945at2759"/>
<gene>
    <name evidence="1" type="ORF">M438DRAFT_348030</name>
</gene>
<dbReference type="Proteomes" id="UP000030706">
    <property type="component" value="Unassembled WGS sequence"/>
</dbReference>